<dbReference type="NCBIfam" id="TIGR04186">
    <property type="entry name" value="GRASP_targ"/>
    <property type="match status" value="1"/>
</dbReference>
<dbReference type="Proteomes" id="UP000198318">
    <property type="component" value="Unassembled WGS sequence"/>
</dbReference>
<dbReference type="InterPro" id="IPR025843">
    <property type="entry name" value="Actino_peptide"/>
</dbReference>
<dbReference type="AlphaFoldDB" id="A0A239I9J8"/>
<proteinExistence type="predicted"/>
<evidence type="ECO:0000313" key="3">
    <source>
        <dbReference type="Proteomes" id="UP000198318"/>
    </source>
</evidence>
<dbReference type="OrthoDB" id="3481930at2"/>
<reference evidence="2 3" key="1">
    <citation type="submission" date="2017-06" db="EMBL/GenBank/DDBJ databases">
        <authorList>
            <person name="Kim H.J."/>
            <person name="Triplett B.A."/>
        </authorList>
    </citation>
    <scope>NUCLEOTIDE SEQUENCE [LARGE SCALE GENOMIC DNA]</scope>
    <source>
        <strain evidence="2 3">DSM 44715</strain>
    </source>
</reference>
<evidence type="ECO:0000313" key="2">
    <source>
        <dbReference type="EMBL" id="SNS89733.1"/>
    </source>
</evidence>
<evidence type="ECO:0000256" key="1">
    <source>
        <dbReference type="SAM" id="MobiDB-lite"/>
    </source>
</evidence>
<organism evidence="2 3">
    <name type="scientific">Actinomadura meyerae</name>
    <dbReference type="NCBI Taxonomy" id="240840"/>
    <lineage>
        <taxon>Bacteria</taxon>
        <taxon>Bacillati</taxon>
        <taxon>Actinomycetota</taxon>
        <taxon>Actinomycetes</taxon>
        <taxon>Streptosporangiales</taxon>
        <taxon>Thermomonosporaceae</taxon>
        <taxon>Actinomadura</taxon>
    </lineage>
</organism>
<name>A0A239I9J8_9ACTN</name>
<feature type="region of interest" description="Disordered" evidence="1">
    <location>
        <begin position="47"/>
        <end position="88"/>
    </location>
</feature>
<dbReference type="Pfam" id="PF14408">
    <property type="entry name" value="Actino_peptide"/>
    <property type="match status" value="1"/>
</dbReference>
<gene>
    <name evidence="2" type="ORF">SAMN05443665_10123</name>
</gene>
<protein>
    <submittedName>
        <fullName evidence="2">Putative ATP-grasp target RiPP</fullName>
    </submittedName>
</protein>
<keyword evidence="3" id="KW-1185">Reference proteome</keyword>
<dbReference type="RefSeq" id="WP_089326518.1">
    <property type="nucleotide sequence ID" value="NZ_FZOR01000012.1"/>
</dbReference>
<dbReference type="EMBL" id="FZOR01000012">
    <property type="protein sequence ID" value="SNS89733.1"/>
    <property type="molecule type" value="Genomic_DNA"/>
</dbReference>
<dbReference type="InterPro" id="IPR026496">
    <property type="entry name" value="GRASP_targ"/>
</dbReference>
<sequence length="88" mass="9441">MTQIQSRAPWGWTRMTARLPEMAPSYASVALDAATQTGRYLDHHGKVIEMGKHGTNRQTSTATKSGGGDGSSPQIQAVDDSTADYESD</sequence>
<accession>A0A239I9J8</accession>